<organism evidence="2 3">
    <name type="scientific">Trichinella zimbabwensis</name>
    <dbReference type="NCBI Taxonomy" id="268475"/>
    <lineage>
        <taxon>Eukaryota</taxon>
        <taxon>Metazoa</taxon>
        <taxon>Ecdysozoa</taxon>
        <taxon>Nematoda</taxon>
        <taxon>Enoplea</taxon>
        <taxon>Dorylaimia</taxon>
        <taxon>Trichinellida</taxon>
        <taxon>Trichinellidae</taxon>
        <taxon>Trichinella</taxon>
    </lineage>
</organism>
<dbReference type="EMBL" id="JYDP01000935">
    <property type="protein sequence ID" value="KRY99245.1"/>
    <property type="molecule type" value="Genomic_DNA"/>
</dbReference>
<dbReference type="AlphaFoldDB" id="A0A0V1GLR4"/>
<name>A0A0V1GLR4_9BILA</name>
<evidence type="ECO:0000256" key="1">
    <source>
        <dbReference type="SAM" id="MobiDB-lite"/>
    </source>
</evidence>
<keyword evidence="3" id="KW-1185">Reference proteome</keyword>
<evidence type="ECO:0000313" key="2">
    <source>
        <dbReference type="EMBL" id="KRY99245.1"/>
    </source>
</evidence>
<dbReference type="Proteomes" id="UP000055024">
    <property type="component" value="Unassembled WGS sequence"/>
</dbReference>
<feature type="non-terminal residue" evidence="2">
    <location>
        <position position="65"/>
    </location>
</feature>
<protein>
    <submittedName>
        <fullName evidence="2">Uncharacterized protein</fullName>
    </submittedName>
</protein>
<accession>A0A0V1GLR4</accession>
<comment type="caution">
    <text evidence="2">The sequence shown here is derived from an EMBL/GenBank/DDBJ whole genome shotgun (WGS) entry which is preliminary data.</text>
</comment>
<feature type="compositionally biased region" description="Basic and acidic residues" evidence="1">
    <location>
        <begin position="56"/>
        <end position="65"/>
    </location>
</feature>
<feature type="region of interest" description="Disordered" evidence="1">
    <location>
        <begin position="26"/>
        <end position="65"/>
    </location>
</feature>
<reference evidence="2" key="1">
    <citation type="submission" date="2015-01" db="EMBL/GenBank/DDBJ databases">
        <title>Evolution of Trichinella species and genotypes.</title>
        <authorList>
            <person name="Korhonen P.K."/>
            <person name="Edoardo P."/>
            <person name="Giuseppe L.R."/>
            <person name="Gasser R.B."/>
        </authorList>
    </citation>
    <scope>NUCLEOTIDE SEQUENCE [LARGE SCALE GENOMIC DNA]</scope>
    <source>
        <strain evidence="2">ISS1029</strain>
    </source>
</reference>
<sequence length="65" mass="7150">MQAMHRMMANGALVQRCRLRGYCGKRAASSPQSFPYTTRKAIESMGGETSAQRSAARNDENVSPE</sequence>
<gene>
    <name evidence="2" type="ORF">T11_18017</name>
</gene>
<proteinExistence type="predicted"/>
<evidence type="ECO:0000313" key="3">
    <source>
        <dbReference type="Proteomes" id="UP000055024"/>
    </source>
</evidence>